<dbReference type="InterPro" id="IPR050613">
    <property type="entry name" value="Sec_Metabolite_Reg"/>
</dbReference>
<evidence type="ECO:0000313" key="7">
    <source>
        <dbReference type="EMBL" id="KAF4612762.1"/>
    </source>
</evidence>
<dbReference type="Proteomes" id="UP000521872">
    <property type="component" value="Unassembled WGS sequence"/>
</dbReference>
<feature type="compositionally biased region" description="Polar residues" evidence="5">
    <location>
        <begin position="718"/>
        <end position="758"/>
    </location>
</feature>
<dbReference type="Pfam" id="PF04082">
    <property type="entry name" value="Fungal_trans"/>
    <property type="match status" value="1"/>
</dbReference>
<protein>
    <recommendedName>
        <fullName evidence="6">Zn(2)-C6 fungal-type domain-containing protein</fullName>
    </recommendedName>
</protein>
<dbReference type="PROSITE" id="PS00463">
    <property type="entry name" value="ZN2_CY6_FUNGAL_1"/>
    <property type="match status" value="1"/>
</dbReference>
<proteinExistence type="predicted"/>
<name>A0A8H4VKA8_9AGAR</name>
<dbReference type="InterPro" id="IPR036864">
    <property type="entry name" value="Zn2-C6_fun-type_DNA-bd_sf"/>
</dbReference>
<dbReference type="PANTHER" id="PTHR31001">
    <property type="entry name" value="UNCHARACTERIZED TRANSCRIPTIONAL REGULATORY PROTEIN"/>
    <property type="match status" value="1"/>
</dbReference>
<dbReference type="CDD" id="cd12148">
    <property type="entry name" value="fungal_TF_MHR"/>
    <property type="match status" value="1"/>
</dbReference>
<dbReference type="InterPro" id="IPR001138">
    <property type="entry name" value="Zn2Cys6_DnaBD"/>
</dbReference>
<dbReference type="GO" id="GO:0000981">
    <property type="term" value="F:DNA-binding transcription factor activity, RNA polymerase II-specific"/>
    <property type="evidence" value="ECO:0007669"/>
    <property type="project" value="InterPro"/>
</dbReference>
<feature type="compositionally biased region" description="Polar residues" evidence="5">
    <location>
        <begin position="9"/>
        <end position="32"/>
    </location>
</feature>
<feature type="compositionally biased region" description="Basic and acidic residues" evidence="5">
    <location>
        <begin position="691"/>
        <end position="700"/>
    </location>
</feature>
<gene>
    <name evidence="7" type="ORF">D9613_011720</name>
</gene>
<keyword evidence="8" id="KW-1185">Reference proteome</keyword>
<dbReference type="SMART" id="SM00066">
    <property type="entry name" value="GAL4"/>
    <property type="match status" value="1"/>
</dbReference>
<sequence length="864" mass="96284">MDFQRDHSQNATTTQQTFSISGHNTSQESQETAPIMNAASAATRRIRGEIACAECRRLKIRCSRTIPCSSCVKRGCAALCPNETIPRGDGSRFVLAATDILAQRITRLEARMHSLEDALAIVQSSESNQPHPLLTPTEERKFNAASKETSGETDKPTSLTDATGMLWMDRKGSSLFYGPSGGSESLLMLSNLSTASEPNTAGPVLTELDPSYLSPEVNQCYQAFPFTPPNVVTSSVQDTIESFLPSIDRAINLCDTFLEHLSWMFHIVSRHKLVDELIPIIYKQRNASYGPHDLALLLIVLGIGCLVDLDLPPYNLEAQHYYRLSRATLALQPVLGAQSVVTIKVLHLMSVYNGMSGKESNLEQSYILLDLAGQVALRIGLHMDPSMWKFEGREAYDRRVYFWNLVAGVLWQSVLTGRPPSLFMAYIDCRIPDTTDEELYQEGEVPLGFGIWGFKASVECLIPLTRLLIGAKPPTYDAILAMDQKIRNFVPSMKDSPEREGDRTAISMRTFVRSHYQDLMLLALHRAHFAQVMMEHSDNLTESPYYQSVTAAYSSACTVLRDTRAQFRKKPLLCSRIWRIWSFTFSAAVIVGTLAIKGLHLDLQPQPFQEFDAICKVFTVAAEISSRAARALPVLKAMWKKAVEAGTHFYQAGRTHPANDVVEELFYFGGRTRRTNRQPLAPSEDSSESSEQARDARPRISIEIPQIDPSFMAGAGNHVQSHSPTSTDSDGSASETNSPAFGFSYSANSESATTGQTHSAETFADLSRGWTGMFHEVPGPSYGHQSQRPLAEYNRMQRSNEPSGGGSGQPQHYQQSQLHRDHQQQQPTYDAVPSEGVMLDDRWTSFMNYNVLQEPAQYHRRRPQ</sequence>
<evidence type="ECO:0000256" key="3">
    <source>
        <dbReference type="ARBA" id="ARBA00023242"/>
    </source>
</evidence>
<evidence type="ECO:0000259" key="6">
    <source>
        <dbReference type="PROSITE" id="PS50048"/>
    </source>
</evidence>
<dbReference type="PROSITE" id="PS50048">
    <property type="entry name" value="ZN2_CY6_FUNGAL_2"/>
    <property type="match status" value="1"/>
</dbReference>
<feature type="coiled-coil region" evidence="4">
    <location>
        <begin position="98"/>
        <end position="125"/>
    </location>
</feature>
<reference evidence="7 8" key="1">
    <citation type="submission" date="2019-12" db="EMBL/GenBank/DDBJ databases">
        <authorList>
            <person name="Floudas D."/>
            <person name="Bentzer J."/>
            <person name="Ahren D."/>
            <person name="Johansson T."/>
            <person name="Persson P."/>
            <person name="Tunlid A."/>
        </authorList>
    </citation>
    <scope>NUCLEOTIDE SEQUENCE [LARGE SCALE GENOMIC DNA]</scope>
    <source>
        <strain evidence="7 8">CBS 102.39</strain>
    </source>
</reference>
<comment type="subcellular location">
    <subcellularLocation>
        <location evidence="1">Nucleus</location>
    </subcellularLocation>
</comment>
<feature type="region of interest" description="Disordered" evidence="5">
    <location>
        <begin position="1"/>
        <end position="32"/>
    </location>
</feature>
<evidence type="ECO:0000256" key="1">
    <source>
        <dbReference type="ARBA" id="ARBA00004123"/>
    </source>
</evidence>
<keyword evidence="2" id="KW-0479">Metal-binding</keyword>
<evidence type="ECO:0000313" key="8">
    <source>
        <dbReference type="Proteomes" id="UP000521872"/>
    </source>
</evidence>
<dbReference type="GO" id="GO:0006351">
    <property type="term" value="P:DNA-templated transcription"/>
    <property type="evidence" value="ECO:0007669"/>
    <property type="project" value="InterPro"/>
</dbReference>
<feature type="domain" description="Zn(2)-C6 fungal-type" evidence="6">
    <location>
        <begin position="51"/>
        <end position="80"/>
    </location>
</feature>
<dbReference type="PANTHER" id="PTHR31001:SF56">
    <property type="entry name" value="ZN(2)-C6 FUNGAL-TYPE DOMAIN-CONTAINING PROTEIN"/>
    <property type="match status" value="1"/>
</dbReference>
<evidence type="ECO:0000256" key="5">
    <source>
        <dbReference type="SAM" id="MobiDB-lite"/>
    </source>
</evidence>
<feature type="region of interest" description="Disordered" evidence="5">
    <location>
        <begin position="674"/>
        <end position="758"/>
    </location>
</feature>
<dbReference type="SUPFAM" id="SSF57701">
    <property type="entry name" value="Zn2/Cys6 DNA-binding domain"/>
    <property type="match status" value="1"/>
</dbReference>
<dbReference type="Gene3D" id="4.10.240.10">
    <property type="entry name" value="Zn(2)-C6 fungal-type DNA-binding domain"/>
    <property type="match status" value="1"/>
</dbReference>
<organism evidence="7 8">
    <name type="scientific">Agrocybe pediades</name>
    <dbReference type="NCBI Taxonomy" id="84607"/>
    <lineage>
        <taxon>Eukaryota</taxon>
        <taxon>Fungi</taxon>
        <taxon>Dikarya</taxon>
        <taxon>Basidiomycota</taxon>
        <taxon>Agaricomycotina</taxon>
        <taxon>Agaricomycetes</taxon>
        <taxon>Agaricomycetidae</taxon>
        <taxon>Agaricales</taxon>
        <taxon>Agaricineae</taxon>
        <taxon>Strophariaceae</taxon>
        <taxon>Agrocybe</taxon>
    </lineage>
</organism>
<dbReference type="GO" id="GO:0008270">
    <property type="term" value="F:zinc ion binding"/>
    <property type="evidence" value="ECO:0007669"/>
    <property type="project" value="InterPro"/>
</dbReference>
<evidence type="ECO:0000256" key="4">
    <source>
        <dbReference type="SAM" id="Coils"/>
    </source>
</evidence>
<dbReference type="SMART" id="SM00906">
    <property type="entry name" value="Fungal_trans"/>
    <property type="match status" value="1"/>
</dbReference>
<evidence type="ECO:0000256" key="2">
    <source>
        <dbReference type="ARBA" id="ARBA00022723"/>
    </source>
</evidence>
<dbReference type="InterPro" id="IPR007219">
    <property type="entry name" value="XnlR_reg_dom"/>
</dbReference>
<keyword evidence="3" id="KW-0539">Nucleus</keyword>
<keyword evidence="4" id="KW-0175">Coiled coil</keyword>
<comment type="caution">
    <text evidence="7">The sequence shown here is derived from an EMBL/GenBank/DDBJ whole genome shotgun (WGS) entry which is preliminary data.</text>
</comment>
<feature type="region of interest" description="Disordered" evidence="5">
    <location>
        <begin position="797"/>
        <end position="836"/>
    </location>
</feature>
<accession>A0A8H4VKA8</accession>
<dbReference type="Pfam" id="PF00172">
    <property type="entry name" value="Zn_clus"/>
    <property type="match status" value="1"/>
</dbReference>
<dbReference type="AlphaFoldDB" id="A0A8H4VKA8"/>
<dbReference type="GO" id="GO:0003677">
    <property type="term" value="F:DNA binding"/>
    <property type="evidence" value="ECO:0007669"/>
    <property type="project" value="InterPro"/>
</dbReference>
<dbReference type="GO" id="GO:0005634">
    <property type="term" value="C:nucleus"/>
    <property type="evidence" value="ECO:0007669"/>
    <property type="project" value="UniProtKB-SubCell"/>
</dbReference>
<dbReference type="CDD" id="cd00067">
    <property type="entry name" value="GAL4"/>
    <property type="match status" value="1"/>
</dbReference>
<dbReference type="EMBL" id="JAACJL010000047">
    <property type="protein sequence ID" value="KAF4612762.1"/>
    <property type="molecule type" value="Genomic_DNA"/>
</dbReference>